<organism evidence="7 8">
    <name type="scientific">Paenibacillus xerothermodurans</name>
    <dbReference type="NCBI Taxonomy" id="1977292"/>
    <lineage>
        <taxon>Bacteria</taxon>
        <taxon>Bacillati</taxon>
        <taxon>Bacillota</taxon>
        <taxon>Bacilli</taxon>
        <taxon>Bacillales</taxon>
        <taxon>Paenibacillaceae</taxon>
        <taxon>Paenibacillus</taxon>
    </lineage>
</organism>
<evidence type="ECO:0000256" key="5">
    <source>
        <dbReference type="SAM" id="Phobius"/>
    </source>
</evidence>
<accession>A0A2W1N6L2</accession>
<dbReference type="InterPro" id="IPR013525">
    <property type="entry name" value="ABC2_TM"/>
</dbReference>
<reference evidence="7" key="1">
    <citation type="submission" date="2018-06" db="EMBL/GenBank/DDBJ databases">
        <title>Paenibacillus xerothermodurans sp. nov. an extremely dry heat resistant spore forming bacterium isolated from the soil of Cape Canaveral, Florida.</title>
        <authorList>
            <person name="Seuylemezian A."/>
            <person name="Kaur N."/>
            <person name="Patil P."/>
            <person name="Patil P."/>
            <person name="Mayilraj S."/>
            <person name="Vaishampayan P."/>
        </authorList>
    </citation>
    <scope>NUCLEOTIDE SEQUENCE [LARGE SCALE GENOMIC DNA]</scope>
    <source>
        <strain evidence="7">ATCC 27380</strain>
    </source>
</reference>
<evidence type="ECO:0000256" key="3">
    <source>
        <dbReference type="ARBA" id="ARBA00022989"/>
    </source>
</evidence>
<dbReference type="GO" id="GO:0016020">
    <property type="term" value="C:membrane"/>
    <property type="evidence" value="ECO:0007669"/>
    <property type="project" value="UniProtKB-SubCell"/>
</dbReference>
<dbReference type="RefSeq" id="WP_089200858.1">
    <property type="nucleotide sequence ID" value="NZ_NHRJ02000010.1"/>
</dbReference>
<dbReference type="OrthoDB" id="9768837at2"/>
<dbReference type="Proteomes" id="UP000214746">
    <property type="component" value="Unassembled WGS sequence"/>
</dbReference>
<feature type="transmembrane region" description="Helical" evidence="5">
    <location>
        <begin position="20"/>
        <end position="42"/>
    </location>
</feature>
<evidence type="ECO:0000256" key="1">
    <source>
        <dbReference type="ARBA" id="ARBA00004141"/>
    </source>
</evidence>
<protein>
    <submittedName>
        <fullName evidence="7">ABC transporter permease</fullName>
    </submittedName>
</protein>
<name>A0A2W1N6L2_PAEXE</name>
<keyword evidence="8" id="KW-1185">Reference proteome</keyword>
<feature type="domain" description="ABC-2 type transporter transmembrane" evidence="6">
    <location>
        <begin position="19"/>
        <end position="404"/>
    </location>
</feature>
<feature type="transmembrane region" description="Helical" evidence="5">
    <location>
        <begin position="200"/>
        <end position="221"/>
    </location>
</feature>
<dbReference type="Pfam" id="PF12698">
    <property type="entry name" value="ABC2_membrane_3"/>
    <property type="match status" value="1"/>
</dbReference>
<evidence type="ECO:0000256" key="4">
    <source>
        <dbReference type="ARBA" id="ARBA00023136"/>
    </source>
</evidence>
<dbReference type="PANTHER" id="PTHR43471:SF3">
    <property type="entry name" value="ABC TRANSPORTER PERMEASE PROTEIN NATB"/>
    <property type="match status" value="1"/>
</dbReference>
<keyword evidence="2 5" id="KW-0812">Transmembrane</keyword>
<dbReference type="AlphaFoldDB" id="A0A2W1N6L2"/>
<feature type="transmembrane region" description="Helical" evidence="5">
    <location>
        <begin position="355"/>
        <end position="373"/>
    </location>
</feature>
<keyword evidence="4 5" id="KW-0472">Membrane</keyword>
<feature type="transmembrane region" description="Helical" evidence="5">
    <location>
        <begin position="385"/>
        <end position="407"/>
    </location>
</feature>
<evidence type="ECO:0000256" key="2">
    <source>
        <dbReference type="ARBA" id="ARBA00022692"/>
    </source>
</evidence>
<evidence type="ECO:0000259" key="6">
    <source>
        <dbReference type="Pfam" id="PF12698"/>
    </source>
</evidence>
<evidence type="ECO:0000313" key="7">
    <source>
        <dbReference type="EMBL" id="PZE20037.1"/>
    </source>
</evidence>
<dbReference type="GO" id="GO:0140359">
    <property type="term" value="F:ABC-type transporter activity"/>
    <property type="evidence" value="ECO:0007669"/>
    <property type="project" value="InterPro"/>
</dbReference>
<feature type="transmembrane region" description="Helical" evidence="5">
    <location>
        <begin position="327"/>
        <end position="348"/>
    </location>
</feature>
<gene>
    <name evidence="7" type="ORF">CBW46_015260</name>
</gene>
<evidence type="ECO:0000313" key="8">
    <source>
        <dbReference type="Proteomes" id="UP000214746"/>
    </source>
</evidence>
<proteinExistence type="predicted"/>
<comment type="caution">
    <text evidence="7">The sequence shown here is derived from an EMBL/GenBank/DDBJ whole genome shotgun (WGS) entry which is preliminary data.</text>
</comment>
<dbReference type="EMBL" id="NHRJ02000010">
    <property type="protein sequence ID" value="PZE20037.1"/>
    <property type="molecule type" value="Genomic_DNA"/>
</dbReference>
<keyword evidence="3 5" id="KW-1133">Transmembrane helix</keyword>
<comment type="subcellular location">
    <subcellularLocation>
        <location evidence="1">Membrane</location>
        <topology evidence="1">Multi-pass membrane protein</topology>
    </subcellularLocation>
</comment>
<feature type="transmembrane region" description="Helical" evidence="5">
    <location>
        <begin position="295"/>
        <end position="315"/>
    </location>
</feature>
<dbReference type="PANTHER" id="PTHR43471">
    <property type="entry name" value="ABC TRANSPORTER PERMEASE"/>
    <property type="match status" value="1"/>
</dbReference>
<sequence>MSSFVTVMTFTMRNKLRTKAFLVTILIISIILSVVGNLPYIMGKVQSTEPQKIGFVEAAAPGVTAPLKSYFDQAQQETDVRLIPLKPTGSQSDTEVALKQAIADGSVDAYLTFEASPDAGFPKVTYKSVDVPNRGTLAALTAALRQIKTETVLHDTPLSNEQKKLLFSPVDIDMLQISADTDTGTADDGKTEAERRMALGLVYTLIIALFMGVMITGQLIASEITAEKSSRVMEILITSVSPLTQMFGRIGGMFLVGLLQLGVYVAVLLINLVLPHNREQLAAFNIDAGSIEPMLLLHAVIFYLTGYLLYAVLYAAVGSVVSRTEDLAQALMPLTLLSLAAFYIGIFGMAQPTSAFIQICSFVPFFAPFVMFLRIGLADPAAWEVALSLGILVLSIAVFGWLSARIYRTGVLMYGKRPNLRELRRAMRAFKV</sequence>
<feature type="transmembrane region" description="Helical" evidence="5">
    <location>
        <begin position="250"/>
        <end position="274"/>
    </location>
</feature>